<dbReference type="EC" id="2.7.8.-" evidence="8"/>
<organism evidence="11 12">
    <name type="scientific">Schaedlerella arabinosiphila</name>
    <dbReference type="NCBI Taxonomy" id="2044587"/>
    <lineage>
        <taxon>Bacteria</taxon>
        <taxon>Bacillati</taxon>
        <taxon>Bacillota</taxon>
        <taxon>Clostridia</taxon>
        <taxon>Lachnospirales</taxon>
        <taxon>Lachnospiraceae</taxon>
        <taxon>Schaedlerella</taxon>
    </lineage>
</organism>
<name>A0A426DFD5_9FIRM</name>
<dbReference type="SMART" id="SM00155">
    <property type="entry name" value="PLDc"/>
    <property type="match status" value="2"/>
</dbReference>
<keyword evidence="2" id="KW-1003">Cell membrane</keyword>
<evidence type="ECO:0000313" key="11">
    <source>
        <dbReference type="EMBL" id="RRK31422.1"/>
    </source>
</evidence>
<evidence type="ECO:0000256" key="4">
    <source>
        <dbReference type="ARBA" id="ARBA00022692"/>
    </source>
</evidence>
<evidence type="ECO:0000256" key="9">
    <source>
        <dbReference type="SAM" id="Phobius"/>
    </source>
</evidence>
<feature type="transmembrane region" description="Helical" evidence="9">
    <location>
        <begin position="21"/>
        <end position="43"/>
    </location>
</feature>
<proteinExistence type="predicted"/>
<keyword evidence="12" id="KW-1185">Reference proteome</keyword>
<evidence type="ECO:0000256" key="3">
    <source>
        <dbReference type="ARBA" id="ARBA00022679"/>
    </source>
</evidence>
<evidence type="ECO:0000256" key="8">
    <source>
        <dbReference type="NCBIfam" id="TIGR04265"/>
    </source>
</evidence>
<dbReference type="PANTHER" id="PTHR21248">
    <property type="entry name" value="CARDIOLIPIN SYNTHASE"/>
    <property type="match status" value="1"/>
</dbReference>
<dbReference type="RefSeq" id="WP_125127096.1">
    <property type="nucleotide sequence ID" value="NZ_RHJS01000002.1"/>
</dbReference>
<gene>
    <name evidence="11" type="primary">cls</name>
    <name evidence="11" type="ORF">EBB54_08635</name>
</gene>
<accession>A0A426DFD5</accession>
<comment type="subcellular location">
    <subcellularLocation>
        <location evidence="1">Cell membrane</location>
    </subcellularLocation>
</comment>
<evidence type="ECO:0000256" key="6">
    <source>
        <dbReference type="ARBA" id="ARBA00022989"/>
    </source>
</evidence>
<comment type="caution">
    <text evidence="11">The sequence shown here is derived from an EMBL/GenBank/DDBJ whole genome shotgun (WGS) entry which is preliminary data.</text>
</comment>
<keyword evidence="5" id="KW-0677">Repeat</keyword>
<dbReference type="GO" id="GO:0032049">
    <property type="term" value="P:cardiolipin biosynthetic process"/>
    <property type="evidence" value="ECO:0007669"/>
    <property type="project" value="UniProtKB-UniRule"/>
</dbReference>
<keyword evidence="4 9" id="KW-0812">Transmembrane</keyword>
<evidence type="ECO:0000313" key="12">
    <source>
        <dbReference type="Proteomes" id="UP000274920"/>
    </source>
</evidence>
<evidence type="ECO:0000256" key="1">
    <source>
        <dbReference type="ARBA" id="ARBA00004236"/>
    </source>
</evidence>
<dbReference type="InterPro" id="IPR022924">
    <property type="entry name" value="Cardiolipin_synthase"/>
</dbReference>
<evidence type="ECO:0000259" key="10">
    <source>
        <dbReference type="PROSITE" id="PS50035"/>
    </source>
</evidence>
<sequence>MRYNIAVKAGKQAKKGVLRVIFSRTALILLLILMQLSTFAGLLTILRDYMVYIYGVMLVIQAGVIIYIMNEQTCPEFSRTWILLILIFPVFGCAFYVYAKMELGTHFFGEQLKERQMETWPYLKQKKTIIEDLRASKPANANLAHYMNRSLHFPVYRNTRATYFSCGEEKFPALLDQLKKAEKFIFLEYFIVAEGYMWGSILNVLKQKAAQGVEVRFMYDGMCSISLLPYNYPKMIEKFGIRCKMFSPIRPVLTTAQNNRDHRKICVIDGKVGFTGGINLGDEYINREERFGYWKDTAVMLEGDAVQSLTMLFLQMWNATERRPEHYGRYLTKPGKELHRELGFVMPYGDSPFDKEDVGEEVYCHILNHAKKYVHIMTPYLILDSQMMDALCRAAKSGIDVKLIMPGIPDKRYAFALAKTYYKELIKAGVKIYEFTPGFVHAKVFVSDNDTATIGTINLDYRSLYLHFECGVFFYNNPVVRDVEQDFQNTLKKCRRISVADLKKISLRMTLLGRSLRLIAPLM</sequence>
<feature type="domain" description="PLD phosphodiesterase" evidence="10">
    <location>
        <begin position="436"/>
        <end position="463"/>
    </location>
</feature>
<dbReference type="AlphaFoldDB" id="A0A426DFD5"/>
<evidence type="ECO:0000256" key="7">
    <source>
        <dbReference type="ARBA" id="ARBA00023136"/>
    </source>
</evidence>
<dbReference type="PANTHER" id="PTHR21248:SF22">
    <property type="entry name" value="PHOSPHOLIPASE D"/>
    <property type="match status" value="1"/>
</dbReference>
<dbReference type="PROSITE" id="PS50035">
    <property type="entry name" value="PLD"/>
    <property type="match status" value="2"/>
</dbReference>
<dbReference type="CDD" id="cd09154">
    <property type="entry name" value="PLDc_SMU_988_like_1"/>
    <property type="match status" value="1"/>
</dbReference>
<reference evidence="11" key="1">
    <citation type="submission" date="2018-10" db="EMBL/GenBank/DDBJ databases">
        <title>Schaedlerella arabinophila gen. nov. sp. nov., isolated from the mouse intestinal tract and comparative analysis with the genome of the closely related altered Schaedler flora strain ASF502.</title>
        <authorList>
            <person name="Miyake S."/>
            <person name="Soh M."/>
            <person name="Seedorf H."/>
        </authorList>
    </citation>
    <scope>NUCLEOTIDE SEQUENCE [LARGE SCALE GENOMIC DNA]</scope>
    <source>
        <strain evidence="11">DSM 106076</strain>
    </source>
</reference>
<keyword evidence="7 9" id="KW-0472">Membrane</keyword>
<dbReference type="Proteomes" id="UP000274920">
    <property type="component" value="Unassembled WGS sequence"/>
</dbReference>
<dbReference type="Gene3D" id="3.30.870.10">
    <property type="entry name" value="Endonuclease Chain A"/>
    <property type="match status" value="2"/>
</dbReference>
<dbReference type="SUPFAM" id="SSF56024">
    <property type="entry name" value="Phospholipase D/nuclease"/>
    <property type="match status" value="2"/>
</dbReference>
<feature type="transmembrane region" description="Helical" evidence="9">
    <location>
        <begin position="49"/>
        <end position="69"/>
    </location>
</feature>
<dbReference type="Pfam" id="PF13091">
    <property type="entry name" value="PLDc_2"/>
    <property type="match status" value="2"/>
</dbReference>
<keyword evidence="3" id="KW-0808">Transferase</keyword>
<evidence type="ECO:0000256" key="2">
    <source>
        <dbReference type="ARBA" id="ARBA00022475"/>
    </source>
</evidence>
<keyword evidence="6 9" id="KW-1133">Transmembrane helix</keyword>
<dbReference type="GO" id="GO:0008808">
    <property type="term" value="F:cardiolipin synthase activity"/>
    <property type="evidence" value="ECO:0007669"/>
    <property type="project" value="UniProtKB-UniRule"/>
</dbReference>
<evidence type="ECO:0000256" key="5">
    <source>
        <dbReference type="ARBA" id="ARBA00022737"/>
    </source>
</evidence>
<protein>
    <recommendedName>
        <fullName evidence="8">Cardiolipin synthase</fullName>
        <ecNumber evidence="8">2.7.8.-</ecNumber>
    </recommendedName>
</protein>
<dbReference type="EMBL" id="RHJS01000002">
    <property type="protein sequence ID" value="RRK31422.1"/>
    <property type="molecule type" value="Genomic_DNA"/>
</dbReference>
<dbReference type="InterPro" id="IPR025202">
    <property type="entry name" value="PLD-like_dom"/>
</dbReference>
<dbReference type="GO" id="GO:0005886">
    <property type="term" value="C:plasma membrane"/>
    <property type="evidence" value="ECO:0007669"/>
    <property type="project" value="UniProtKB-SubCell"/>
</dbReference>
<dbReference type="NCBIfam" id="TIGR04265">
    <property type="entry name" value="bac_cardiolipin"/>
    <property type="match status" value="1"/>
</dbReference>
<feature type="domain" description="PLD phosphodiesterase" evidence="10">
    <location>
        <begin position="257"/>
        <end position="284"/>
    </location>
</feature>
<dbReference type="InterPro" id="IPR001736">
    <property type="entry name" value="PLipase_D/transphosphatidylase"/>
</dbReference>
<feature type="transmembrane region" description="Helical" evidence="9">
    <location>
        <begin position="81"/>
        <end position="99"/>
    </location>
</feature>
<dbReference type="CDD" id="cd09160">
    <property type="entry name" value="PLDc_SMU_988_like_2"/>
    <property type="match status" value="1"/>
</dbReference>